<organism evidence="2 3">
    <name type="scientific">Mugilogobius chulae</name>
    <name type="common">yellowstripe goby</name>
    <dbReference type="NCBI Taxonomy" id="88201"/>
    <lineage>
        <taxon>Eukaryota</taxon>
        <taxon>Metazoa</taxon>
        <taxon>Chordata</taxon>
        <taxon>Craniata</taxon>
        <taxon>Vertebrata</taxon>
        <taxon>Euteleostomi</taxon>
        <taxon>Actinopterygii</taxon>
        <taxon>Neopterygii</taxon>
        <taxon>Teleostei</taxon>
        <taxon>Neoteleostei</taxon>
        <taxon>Acanthomorphata</taxon>
        <taxon>Gobiaria</taxon>
        <taxon>Gobiiformes</taxon>
        <taxon>Gobioidei</taxon>
        <taxon>Gobiidae</taxon>
        <taxon>Gobionellinae</taxon>
        <taxon>Mugilogobius</taxon>
    </lineage>
</organism>
<protein>
    <submittedName>
        <fullName evidence="2">Uncharacterized protein</fullName>
    </submittedName>
</protein>
<feature type="compositionally biased region" description="Low complexity" evidence="1">
    <location>
        <begin position="73"/>
        <end position="85"/>
    </location>
</feature>
<sequence length="115" mass="12188">MSWAAFGPRPQFAQRELHVEVPGAEELEQEAVESARTSVSSAAVEVVVVVVDVSWASSGAFSAARRREFTYGSSSSHSSPSSFSSGPRLMVHAGTDASLHATNSVPPRGENVRTE</sequence>
<accession>A0AAW0MZY0</accession>
<comment type="caution">
    <text evidence="2">The sequence shown here is derived from an EMBL/GenBank/DDBJ whole genome shotgun (WGS) entry which is preliminary data.</text>
</comment>
<proteinExistence type="predicted"/>
<feature type="region of interest" description="Disordered" evidence="1">
    <location>
        <begin position="69"/>
        <end position="115"/>
    </location>
</feature>
<dbReference type="EMBL" id="JBBPFD010000018">
    <property type="protein sequence ID" value="KAK7888623.1"/>
    <property type="molecule type" value="Genomic_DNA"/>
</dbReference>
<keyword evidence="3" id="KW-1185">Reference proteome</keyword>
<evidence type="ECO:0000256" key="1">
    <source>
        <dbReference type="SAM" id="MobiDB-lite"/>
    </source>
</evidence>
<dbReference type="Proteomes" id="UP001460270">
    <property type="component" value="Unassembled WGS sequence"/>
</dbReference>
<dbReference type="AlphaFoldDB" id="A0AAW0MZY0"/>
<name>A0AAW0MZY0_9GOBI</name>
<reference evidence="3" key="1">
    <citation type="submission" date="2024-04" db="EMBL/GenBank/DDBJ databases">
        <title>Salinicola lusitanus LLJ914,a marine bacterium isolated from the Okinawa Trough.</title>
        <authorList>
            <person name="Li J."/>
        </authorList>
    </citation>
    <scope>NUCLEOTIDE SEQUENCE [LARGE SCALE GENOMIC DNA]</scope>
</reference>
<gene>
    <name evidence="2" type="ORF">WMY93_024183</name>
</gene>
<evidence type="ECO:0000313" key="3">
    <source>
        <dbReference type="Proteomes" id="UP001460270"/>
    </source>
</evidence>
<evidence type="ECO:0000313" key="2">
    <source>
        <dbReference type="EMBL" id="KAK7888623.1"/>
    </source>
</evidence>